<gene>
    <name evidence="1" type="ORF">DW070_02885</name>
</gene>
<evidence type="ECO:0000313" key="1">
    <source>
        <dbReference type="EMBL" id="RGB81736.1"/>
    </source>
</evidence>
<dbReference type="Proteomes" id="UP000260773">
    <property type="component" value="Unassembled WGS sequence"/>
</dbReference>
<evidence type="ECO:0008006" key="3">
    <source>
        <dbReference type="Google" id="ProtNLM"/>
    </source>
</evidence>
<protein>
    <recommendedName>
        <fullName evidence="3">Phage protein</fullName>
    </recommendedName>
</protein>
<reference evidence="1 2" key="1">
    <citation type="submission" date="2018-08" db="EMBL/GenBank/DDBJ databases">
        <title>A genome reference for cultivated species of the human gut microbiota.</title>
        <authorList>
            <person name="Zou Y."/>
            <person name="Xue W."/>
            <person name="Luo G."/>
        </authorList>
    </citation>
    <scope>NUCLEOTIDE SEQUENCE [LARGE SCALE GENOMIC DNA]</scope>
    <source>
        <strain evidence="1 2">AF45-17</strain>
    </source>
</reference>
<sequence length="245" mass="27759">MDLKDALKFITDLKEQADEPKVLEIDGKTYIDRNLTRYYKNDYPAALETYTLTSMVDYIKDLSDEIAAGRLVVHIESEKEVTLTTELNSEGKRCKLMQTSPKVPRPEINRWMDQESFIIMLQACFMDSDDRSVLLKVAGNVESKTVKSYGDDGVTQQATIKSGIASLTDVIVPGRVKLTPYRTFLEIDQPSSEYVFRIRDGETPEFKLIEADGGAWKICALTELSSYFCEELKEEIKKGEVIVIA</sequence>
<accession>A0A3E2TS01</accession>
<evidence type="ECO:0000313" key="2">
    <source>
        <dbReference type="Proteomes" id="UP000260773"/>
    </source>
</evidence>
<proteinExistence type="predicted"/>
<comment type="caution">
    <text evidence="1">The sequence shown here is derived from an EMBL/GenBank/DDBJ whole genome shotgun (WGS) entry which is preliminary data.</text>
</comment>
<dbReference type="EMBL" id="QVEP01000004">
    <property type="protein sequence ID" value="RGB81736.1"/>
    <property type="molecule type" value="Genomic_DNA"/>
</dbReference>
<organism evidence="1 2">
    <name type="scientific">Coprococcus catus</name>
    <dbReference type="NCBI Taxonomy" id="116085"/>
    <lineage>
        <taxon>Bacteria</taxon>
        <taxon>Bacillati</taxon>
        <taxon>Bacillota</taxon>
        <taxon>Clostridia</taxon>
        <taxon>Lachnospirales</taxon>
        <taxon>Lachnospiraceae</taxon>
        <taxon>Coprococcus</taxon>
    </lineage>
</organism>
<dbReference type="AlphaFoldDB" id="A0A3E2TS01"/>
<name>A0A3E2TS01_9FIRM</name>